<protein>
    <submittedName>
        <fullName evidence="1">Uncharacterized protein</fullName>
    </submittedName>
</protein>
<accession>A0A069QGB1</accession>
<reference evidence="1 2" key="1">
    <citation type="submission" date="2013-08" db="EMBL/GenBank/DDBJ databases">
        <authorList>
            <person name="Weinstock G."/>
            <person name="Sodergren E."/>
            <person name="Wylie T."/>
            <person name="Fulton L."/>
            <person name="Fulton R."/>
            <person name="Fronick C."/>
            <person name="O'Laughlin M."/>
            <person name="Godfrey J."/>
            <person name="Miner T."/>
            <person name="Herter B."/>
            <person name="Appelbaum E."/>
            <person name="Cordes M."/>
            <person name="Lek S."/>
            <person name="Wollam A."/>
            <person name="Pepin K.H."/>
            <person name="Palsikar V.B."/>
            <person name="Mitreva M."/>
            <person name="Wilson R.K."/>
        </authorList>
    </citation>
    <scope>NUCLEOTIDE SEQUENCE [LARGE SCALE GENOMIC DNA]</scope>
    <source>
        <strain evidence="1 2">ATCC 15930</strain>
    </source>
</reference>
<evidence type="ECO:0000313" key="1">
    <source>
        <dbReference type="EMBL" id="KDR51682.1"/>
    </source>
</evidence>
<evidence type="ECO:0000313" key="2">
    <source>
        <dbReference type="Proteomes" id="UP000027442"/>
    </source>
</evidence>
<sequence length="44" mass="5247">MVEQPSKPCFVRVAPFPFPFMQYHERRFSQLLIPLNVPQSVRKT</sequence>
<comment type="caution">
    <text evidence="1">The sequence shown here is derived from an EMBL/GenBank/DDBJ whole genome shotgun (WGS) entry which is preliminary data.</text>
</comment>
<dbReference type="AlphaFoldDB" id="A0A069QGB1"/>
<name>A0A069QGB1_HOYLO</name>
<dbReference type="PATRIC" id="fig|1122985.7.peg.2374"/>
<dbReference type="HOGENOM" id="CLU_3220150_0_0_10"/>
<organism evidence="1 2">
    <name type="scientific">Hoylesella loescheii DSM 19665 = JCM 12249 = ATCC 15930</name>
    <dbReference type="NCBI Taxonomy" id="1122985"/>
    <lineage>
        <taxon>Bacteria</taxon>
        <taxon>Pseudomonadati</taxon>
        <taxon>Bacteroidota</taxon>
        <taxon>Bacteroidia</taxon>
        <taxon>Bacteroidales</taxon>
        <taxon>Prevotellaceae</taxon>
        <taxon>Hoylesella</taxon>
    </lineage>
</organism>
<dbReference type="Proteomes" id="UP000027442">
    <property type="component" value="Unassembled WGS sequence"/>
</dbReference>
<gene>
    <name evidence="1" type="ORF">HMPREF1991_02292</name>
</gene>
<proteinExistence type="predicted"/>
<keyword evidence="2" id="KW-1185">Reference proteome</keyword>
<dbReference type="EMBL" id="JNGW01000097">
    <property type="protein sequence ID" value="KDR51682.1"/>
    <property type="molecule type" value="Genomic_DNA"/>
</dbReference>